<keyword evidence="3" id="KW-1185">Reference proteome</keyword>
<keyword evidence="1" id="KW-1133">Transmembrane helix</keyword>
<evidence type="ECO:0000313" key="3">
    <source>
        <dbReference type="Proteomes" id="UP000071641"/>
    </source>
</evidence>
<evidence type="ECO:0000256" key="1">
    <source>
        <dbReference type="SAM" id="Phobius"/>
    </source>
</evidence>
<accession>A0A128EW99</accession>
<reference evidence="3" key="1">
    <citation type="submission" date="2016-02" db="EMBL/GenBank/DDBJ databases">
        <authorList>
            <person name="Rodrigo-Torres Lidia"/>
            <person name="Arahal R.David."/>
        </authorList>
    </citation>
    <scope>NUCLEOTIDE SEQUENCE [LARGE SCALE GENOMIC DNA]</scope>
    <source>
        <strain evidence="3">CECT 9029</strain>
    </source>
</reference>
<dbReference type="RefSeq" id="WP_062661465.1">
    <property type="nucleotide sequence ID" value="NZ_FIZX01000001.1"/>
</dbReference>
<sequence>MTNPEDLKKLEQKVAMGMPKHILIYGVLLWGIPTAIFYAAITPLFTGKGFIEALSFSLWAFPLGGIFYGLYSWLKTKNLLEKAKS</sequence>
<dbReference type="AlphaFoldDB" id="A0A128EW99"/>
<feature type="transmembrane region" description="Helical" evidence="1">
    <location>
        <begin position="53"/>
        <end position="74"/>
    </location>
</feature>
<organism evidence="2 3">
    <name type="scientific">Grimontia celer</name>
    <dbReference type="NCBI Taxonomy" id="1796497"/>
    <lineage>
        <taxon>Bacteria</taxon>
        <taxon>Pseudomonadati</taxon>
        <taxon>Pseudomonadota</taxon>
        <taxon>Gammaproteobacteria</taxon>
        <taxon>Vibrionales</taxon>
        <taxon>Vibrionaceae</taxon>
        <taxon>Grimontia</taxon>
    </lineage>
</organism>
<name>A0A128EW99_9GAMM</name>
<dbReference type="STRING" id="1796497.GCE9029_01076"/>
<dbReference type="OrthoDB" id="5986784at2"/>
<dbReference type="Proteomes" id="UP000071641">
    <property type="component" value="Unassembled WGS sequence"/>
</dbReference>
<proteinExistence type="predicted"/>
<keyword evidence="1" id="KW-0812">Transmembrane</keyword>
<keyword evidence="1" id="KW-0472">Membrane</keyword>
<evidence type="ECO:0000313" key="2">
    <source>
        <dbReference type="EMBL" id="CZF78823.1"/>
    </source>
</evidence>
<dbReference type="EMBL" id="FIZX01000001">
    <property type="protein sequence ID" value="CZF78823.1"/>
    <property type="molecule type" value="Genomic_DNA"/>
</dbReference>
<protein>
    <submittedName>
        <fullName evidence="2">Uncharacterized protein</fullName>
    </submittedName>
</protein>
<gene>
    <name evidence="2" type="ORF">GCE9029_01076</name>
</gene>
<feature type="transmembrane region" description="Helical" evidence="1">
    <location>
        <begin position="21"/>
        <end position="41"/>
    </location>
</feature>